<comment type="caution">
    <text evidence="4">The sequence shown here is derived from an EMBL/GenBank/DDBJ whole genome shotgun (WGS) entry which is preliminary data.</text>
</comment>
<feature type="compositionally biased region" description="Basic and acidic residues" evidence="2">
    <location>
        <begin position="159"/>
        <end position="170"/>
    </location>
</feature>
<evidence type="ECO:0000256" key="3">
    <source>
        <dbReference type="SAM" id="SignalP"/>
    </source>
</evidence>
<dbReference type="Gene3D" id="2.60.120.230">
    <property type="match status" value="1"/>
</dbReference>
<dbReference type="GO" id="GO:0016715">
    <property type="term" value="F:oxidoreductase activity, acting on paired donors, with incorporation or reduction of molecular oxygen, reduced ascorbate as one donor, and incorporation of one atom of oxygen"/>
    <property type="evidence" value="ECO:0007669"/>
    <property type="project" value="InterPro"/>
</dbReference>
<feature type="chain" id="PRO_5023142627" description="Copper type II ascorbate-dependent monooxygenase C-terminal domain-containing protein" evidence="3">
    <location>
        <begin position="23"/>
        <end position="463"/>
    </location>
</feature>
<dbReference type="OrthoDB" id="258766at2"/>
<dbReference type="RefSeq" id="WP_146972072.1">
    <property type="nucleotide sequence ID" value="NZ_VOSL01000002.1"/>
</dbReference>
<reference evidence="4 5" key="1">
    <citation type="submission" date="2019-08" db="EMBL/GenBank/DDBJ databases">
        <title>Bradymonadales sp. TMQ2.</title>
        <authorList>
            <person name="Liang Q."/>
        </authorList>
    </citation>
    <scope>NUCLEOTIDE SEQUENCE [LARGE SCALE GENOMIC DNA]</scope>
    <source>
        <strain evidence="4 5">TMQ2</strain>
    </source>
</reference>
<accession>A0A5C6XJU0</accession>
<evidence type="ECO:0000256" key="2">
    <source>
        <dbReference type="SAM" id="MobiDB-lite"/>
    </source>
</evidence>
<proteinExistence type="predicted"/>
<dbReference type="InterPro" id="IPR014784">
    <property type="entry name" value="Cu2_ascorb_mOase-like_C"/>
</dbReference>
<gene>
    <name evidence="4" type="ORF">FRC96_00415</name>
</gene>
<evidence type="ECO:0000313" key="4">
    <source>
        <dbReference type="EMBL" id="TXD44579.1"/>
    </source>
</evidence>
<keyword evidence="1" id="KW-1015">Disulfide bond</keyword>
<dbReference type="PROSITE" id="PS51257">
    <property type="entry name" value="PROKAR_LIPOPROTEIN"/>
    <property type="match status" value="1"/>
</dbReference>
<dbReference type="GO" id="GO:0005507">
    <property type="term" value="F:copper ion binding"/>
    <property type="evidence" value="ECO:0007669"/>
    <property type="project" value="InterPro"/>
</dbReference>
<evidence type="ECO:0008006" key="6">
    <source>
        <dbReference type="Google" id="ProtNLM"/>
    </source>
</evidence>
<protein>
    <recommendedName>
        <fullName evidence="6">Copper type II ascorbate-dependent monooxygenase C-terminal domain-containing protein</fullName>
    </recommendedName>
</protein>
<dbReference type="Proteomes" id="UP000321046">
    <property type="component" value="Unassembled WGS sequence"/>
</dbReference>
<dbReference type="AlphaFoldDB" id="A0A5C6XJU0"/>
<dbReference type="InterPro" id="IPR036939">
    <property type="entry name" value="Cu2_ascorb_mOase_N_sf"/>
</dbReference>
<dbReference type="EMBL" id="VOSL01000002">
    <property type="protein sequence ID" value="TXD44579.1"/>
    <property type="molecule type" value="Genomic_DNA"/>
</dbReference>
<feature type="signal peptide" evidence="3">
    <location>
        <begin position="1"/>
        <end position="22"/>
    </location>
</feature>
<evidence type="ECO:0000313" key="5">
    <source>
        <dbReference type="Proteomes" id="UP000321046"/>
    </source>
</evidence>
<evidence type="ECO:0000256" key="1">
    <source>
        <dbReference type="ARBA" id="ARBA00023157"/>
    </source>
</evidence>
<feature type="compositionally biased region" description="Acidic residues" evidence="2">
    <location>
        <begin position="41"/>
        <end position="57"/>
    </location>
</feature>
<feature type="region of interest" description="Disordered" evidence="2">
    <location>
        <begin position="149"/>
        <end position="170"/>
    </location>
</feature>
<organism evidence="4 5">
    <name type="scientific">Lujinxingia vulgaris</name>
    <dbReference type="NCBI Taxonomy" id="2600176"/>
    <lineage>
        <taxon>Bacteria</taxon>
        <taxon>Deltaproteobacteria</taxon>
        <taxon>Bradymonadales</taxon>
        <taxon>Lujinxingiaceae</taxon>
        <taxon>Lujinxingia</taxon>
    </lineage>
</organism>
<dbReference type="Gene3D" id="2.60.120.310">
    <property type="entry name" value="Copper type II, ascorbate-dependent monooxygenase, N-terminal domain"/>
    <property type="match status" value="1"/>
</dbReference>
<sequence>MTIRQNPLWRACALALVLSAAACGTESNESEDADVLLGDDAGGEGVEDAEGSADAGDDAGLSGPTYYSHIRPMMAARCNECHIEDAIAPMALDSYEGIKEMGRLALGAMETGVMPPWPPAEECGPPLKNRRHISQEEIALFREWVEAGYPEGEPSDAPPPERDESAPVFDRGEPDLTLDWGFEYTPEPPLAEAVDDYRCFVIDPELNEDQFLNAVRTRPGNTRVVHHALVYSVSEDQAARLEQLEAEDERPGYTCFGGPRTSDPWLLSGWVPGTMPLEFEEGHGVRIEAGSKIVVQMHYNTVNDPEGSDRSLFDLYFVDQEETSRVTELVIIPLAELGLQIEAGDPDAVAVEEGPEIPISLTLHGVAPHMHLLGKSIKVTAQTGTGEVCLMDIPDWDFNWQGFYLFEEPQVLRYPVTPRLECRYDNSPGNQPDGRAPQEVRWGEGTYDEMCLNYFIVERPPGF</sequence>
<name>A0A5C6XJU0_9DELT</name>
<dbReference type="SUPFAM" id="SSF49742">
    <property type="entry name" value="PHM/PNGase F"/>
    <property type="match status" value="2"/>
</dbReference>
<feature type="region of interest" description="Disordered" evidence="2">
    <location>
        <begin position="28"/>
        <end position="60"/>
    </location>
</feature>
<dbReference type="InterPro" id="IPR008977">
    <property type="entry name" value="PHM/PNGase_F_dom_sf"/>
</dbReference>
<keyword evidence="3" id="KW-0732">Signal</keyword>